<keyword evidence="10" id="KW-1133">Transmembrane helix</keyword>
<dbReference type="InterPro" id="IPR051045">
    <property type="entry name" value="TonB-dependent_transducer"/>
</dbReference>
<keyword evidence="13" id="KW-0735">Signal-anchor</keyword>
<accession>A0A1H6TTF4</accession>
<evidence type="ECO:0000259" key="15">
    <source>
        <dbReference type="PROSITE" id="PS52015"/>
    </source>
</evidence>
<reference evidence="17" key="1">
    <citation type="submission" date="2016-10" db="EMBL/GenBank/DDBJ databases">
        <authorList>
            <person name="Varghese N."/>
            <person name="Submissions S."/>
        </authorList>
    </citation>
    <scope>NUCLEOTIDE SEQUENCE [LARGE SCALE GENOMIC DNA]</scope>
    <source>
        <strain evidence="17">DSM 7165</strain>
    </source>
</reference>
<dbReference type="AlphaFoldDB" id="A0A1H6TTF4"/>
<dbReference type="GO" id="GO:0098797">
    <property type="term" value="C:plasma membrane protein complex"/>
    <property type="evidence" value="ECO:0007669"/>
    <property type="project" value="TreeGrafter"/>
</dbReference>
<dbReference type="STRING" id="64971.SAMN05421831_11213"/>
<dbReference type="InterPro" id="IPR006260">
    <property type="entry name" value="TonB/TolA_C"/>
</dbReference>
<feature type="domain" description="TonB C-terminal" evidence="15">
    <location>
        <begin position="138"/>
        <end position="230"/>
    </location>
</feature>
<dbReference type="Pfam" id="PF03544">
    <property type="entry name" value="TonB_C"/>
    <property type="match status" value="1"/>
</dbReference>
<evidence type="ECO:0000256" key="7">
    <source>
        <dbReference type="ARBA" id="ARBA00022692"/>
    </source>
</evidence>
<dbReference type="InterPro" id="IPR037682">
    <property type="entry name" value="TonB_C"/>
</dbReference>
<dbReference type="Gene3D" id="3.30.1150.10">
    <property type="match status" value="1"/>
</dbReference>
<keyword evidence="17" id="KW-1185">Reference proteome</keyword>
<keyword evidence="7" id="KW-0812">Transmembrane</keyword>
<comment type="similarity">
    <text evidence="2 13">Belongs to the TonB family.</text>
</comment>
<evidence type="ECO:0000313" key="16">
    <source>
        <dbReference type="EMBL" id="SEI83349.1"/>
    </source>
</evidence>
<keyword evidence="5 13" id="KW-1003">Cell membrane</keyword>
<evidence type="ECO:0000256" key="11">
    <source>
        <dbReference type="ARBA" id="ARBA00023136"/>
    </source>
</evidence>
<sequence>MSWLYGVPLSLGISLLLFNLLAYLAGIGQPLPEIATETLQWTAATQAPSTSSPTQTESQPPSLPQAPIPPSPMLPPQRPPTPAPSPVVLSPQAPPIPQLQELATVSELPMPALDMQSLQEAVNPHAQIPNAPTSTSLHMDLEAMPRQRQHPQYPRRALLRGIQGQVLVEFIVDEQGQVVMDSVEFIEAEPAGIFETSVRRALTRWHFQPRIEQGQARPFRTRQRLEFTLD</sequence>
<dbReference type="GO" id="GO:0015031">
    <property type="term" value="P:protein transport"/>
    <property type="evidence" value="ECO:0007669"/>
    <property type="project" value="UniProtKB-UniRule"/>
</dbReference>
<comment type="subcellular location">
    <subcellularLocation>
        <location evidence="1 13">Cell inner membrane</location>
        <topology evidence="1 13">Single-pass membrane protein</topology>
        <orientation evidence="1 13">Periplasmic side</orientation>
    </subcellularLocation>
</comment>
<dbReference type="PRINTS" id="PR01374">
    <property type="entry name" value="TONBPROTEIN"/>
</dbReference>
<dbReference type="NCBIfam" id="TIGR01352">
    <property type="entry name" value="tonB_Cterm"/>
    <property type="match status" value="1"/>
</dbReference>
<dbReference type="GO" id="GO:0015891">
    <property type="term" value="P:siderophore transport"/>
    <property type="evidence" value="ECO:0007669"/>
    <property type="project" value="InterPro"/>
</dbReference>
<dbReference type="EMBL" id="FNYH01000012">
    <property type="protein sequence ID" value="SEI83349.1"/>
    <property type="molecule type" value="Genomic_DNA"/>
</dbReference>
<keyword evidence="11" id="KW-0472">Membrane</keyword>
<comment type="function">
    <text evidence="13">Interacts with outer membrane receptor proteins that carry out high-affinity binding and energy dependent uptake into the periplasmic space of specific substrates. It could act to transduce energy from the cytoplasmic membrane to specific energy-requiring processes in the outer membrane, resulting in the release into the periplasm of ligands bound by these outer membrane proteins.</text>
</comment>
<gene>
    <name evidence="16" type="ORF">SAMN05421831_11213</name>
</gene>
<keyword evidence="9 13" id="KW-0653">Protein transport</keyword>
<organism evidence="16 17">
    <name type="scientific">Allopseudospirillum japonicum</name>
    <dbReference type="NCBI Taxonomy" id="64971"/>
    <lineage>
        <taxon>Bacteria</taxon>
        <taxon>Pseudomonadati</taxon>
        <taxon>Pseudomonadota</taxon>
        <taxon>Gammaproteobacteria</taxon>
        <taxon>Oceanospirillales</taxon>
        <taxon>Oceanospirillaceae</taxon>
        <taxon>Allopseudospirillum</taxon>
    </lineage>
</organism>
<feature type="compositionally biased region" description="Pro residues" evidence="14">
    <location>
        <begin position="61"/>
        <end position="85"/>
    </location>
</feature>
<evidence type="ECO:0000256" key="6">
    <source>
        <dbReference type="ARBA" id="ARBA00022519"/>
    </source>
</evidence>
<evidence type="ECO:0000313" key="17">
    <source>
        <dbReference type="Proteomes" id="UP000242999"/>
    </source>
</evidence>
<evidence type="ECO:0000256" key="13">
    <source>
        <dbReference type="RuleBase" id="RU362123"/>
    </source>
</evidence>
<evidence type="ECO:0000256" key="12">
    <source>
        <dbReference type="ARBA" id="ARBA00025849"/>
    </source>
</evidence>
<dbReference type="GO" id="GO:0030288">
    <property type="term" value="C:outer membrane-bounded periplasmic space"/>
    <property type="evidence" value="ECO:0007669"/>
    <property type="project" value="InterPro"/>
</dbReference>
<keyword evidence="8" id="KW-0677">Repeat</keyword>
<dbReference type="SUPFAM" id="SSF74653">
    <property type="entry name" value="TolA/TonB C-terminal domain"/>
    <property type="match status" value="1"/>
</dbReference>
<dbReference type="PANTHER" id="PTHR33446">
    <property type="entry name" value="PROTEIN TONB-RELATED"/>
    <property type="match status" value="1"/>
</dbReference>
<evidence type="ECO:0000256" key="3">
    <source>
        <dbReference type="ARBA" id="ARBA00022362"/>
    </source>
</evidence>
<protein>
    <recommendedName>
        <fullName evidence="3 13">Protein TonB</fullName>
    </recommendedName>
</protein>
<dbReference type="GO" id="GO:0031992">
    <property type="term" value="F:energy transducer activity"/>
    <property type="evidence" value="ECO:0007669"/>
    <property type="project" value="InterPro"/>
</dbReference>
<evidence type="ECO:0000256" key="9">
    <source>
        <dbReference type="ARBA" id="ARBA00022927"/>
    </source>
</evidence>
<name>A0A1H6TTF4_9GAMM</name>
<evidence type="ECO:0000256" key="2">
    <source>
        <dbReference type="ARBA" id="ARBA00006555"/>
    </source>
</evidence>
<evidence type="ECO:0000256" key="8">
    <source>
        <dbReference type="ARBA" id="ARBA00022737"/>
    </source>
</evidence>
<keyword evidence="4 13" id="KW-0813">Transport</keyword>
<evidence type="ECO:0000256" key="4">
    <source>
        <dbReference type="ARBA" id="ARBA00022448"/>
    </source>
</evidence>
<dbReference type="Proteomes" id="UP000242999">
    <property type="component" value="Unassembled WGS sequence"/>
</dbReference>
<feature type="compositionally biased region" description="Low complexity" evidence="14">
    <location>
        <begin position="43"/>
        <end position="60"/>
    </location>
</feature>
<evidence type="ECO:0000256" key="14">
    <source>
        <dbReference type="SAM" id="MobiDB-lite"/>
    </source>
</evidence>
<evidence type="ECO:0000256" key="10">
    <source>
        <dbReference type="ARBA" id="ARBA00022989"/>
    </source>
</evidence>
<keyword evidence="6 13" id="KW-0997">Cell inner membrane</keyword>
<dbReference type="GO" id="GO:0055085">
    <property type="term" value="P:transmembrane transport"/>
    <property type="evidence" value="ECO:0007669"/>
    <property type="project" value="InterPro"/>
</dbReference>
<feature type="region of interest" description="Disordered" evidence="14">
    <location>
        <begin position="43"/>
        <end position="93"/>
    </location>
</feature>
<comment type="subunit">
    <text evidence="12">Homodimer. Forms a complex with the accessory proteins ExbB and ExbD.</text>
</comment>
<evidence type="ECO:0000256" key="1">
    <source>
        <dbReference type="ARBA" id="ARBA00004383"/>
    </source>
</evidence>
<dbReference type="RefSeq" id="WP_093311487.1">
    <property type="nucleotide sequence ID" value="NZ_FNYH01000012.1"/>
</dbReference>
<dbReference type="PROSITE" id="PS52015">
    <property type="entry name" value="TONB_CTD"/>
    <property type="match status" value="1"/>
</dbReference>
<evidence type="ECO:0000256" key="5">
    <source>
        <dbReference type="ARBA" id="ARBA00022475"/>
    </source>
</evidence>
<dbReference type="PANTHER" id="PTHR33446:SF8">
    <property type="entry name" value="PROTEIN TONB"/>
    <property type="match status" value="1"/>
</dbReference>
<proteinExistence type="inferred from homology"/>
<dbReference type="InterPro" id="IPR003538">
    <property type="entry name" value="TonB"/>
</dbReference>